<sequence length="131" mass="15233">MSFPRLLMGKRKKGKRGGRDEVADFSSSSRRDKNFVQFHFREKDGVRENGRRRQGSSQTGENHAARKPLPPMSFPRLLMGKGKKRKKRGRDEVADFSSSSRRDKNSVQFHLWREGWSQGKWKASSGVEFYQ</sequence>
<keyword evidence="3" id="KW-1185">Reference proteome</keyword>
<proteinExistence type="predicted"/>
<dbReference type="AlphaFoldDB" id="A0AAV4VLB3"/>
<dbReference type="Proteomes" id="UP001054945">
    <property type="component" value="Unassembled WGS sequence"/>
</dbReference>
<dbReference type="EMBL" id="BPLR01014774">
    <property type="protein sequence ID" value="GIY71256.1"/>
    <property type="molecule type" value="Genomic_DNA"/>
</dbReference>
<reference evidence="2 3" key="1">
    <citation type="submission" date="2021-06" db="EMBL/GenBank/DDBJ databases">
        <title>Caerostris extrusa draft genome.</title>
        <authorList>
            <person name="Kono N."/>
            <person name="Arakawa K."/>
        </authorList>
    </citation>
    <scope>NUCLEOTIDE SEQUENCE [LARGE SCALE GENOMIC DNA]</scope>
</reference>
<feature type="region of interest" description="Disordered" evidence="1">
    <location>
        <begin position="1"/>
        <end position="108"/>
    </location>
</feature>
<feature type="compositionally biased region" description="Basic and acidic residues" evidence="1">
    <location>
        <begin position="29"/>
        <end position="51"/>
    </location>
</feature>
<evidence type="ECO:0000256" key="1">
    <source>
        <dbReference type="SAM" id="MobiDB-lite"/>
    </source>
</evidence>
<name>A0AAV4VLB3_CAEEX</name>
<evidence type="ECO:0000313" key="2">
    <source>
        <dbReference type="EMBL" id="GIY71256.1"/>
    </source>
</evidence>
<evidence type="ECO:0000313" key="3">
    <source>
        <dbReference type="Proteomes" id="UP001054945"/>
    </source>
</evidence>
<accession>A0AAV4VLB3</accession>
<protein>
    <submittedName>
        <fullName evidence="2">Uncharacterized protein</fullName>
    </submittedName>
</protein>
<comment type="caution">
    <text evidence="2">The sequence shown here is derived from an EMBL/GenBank/DDBJ whole genome shotgun (WGS) entry which is preliminary data.</text>
</comment>
<gene>
    <name evidence="2" type="ORF">CEXT_297741</name>
</gene>
<organism evidence="2 3">
    <name type="scientific">Caerostris extrusa</name>
    <name type="common">Bark spider</name>
    <name type="synonym">Caerostris bankana</name>
    <dbReference type="NCBI Taxonomy" id="172846"/>
    <lineage>
        <taxon>Eukaryota</taxon>
        <taxon>Metazoa</taxon>
        <taxon>Ecdysozoa</taxon>
        <taxon>Arthropoda</taxon>
        <taxon>Chelicerata</taxon>
        <taxon>Arachnida</taxon>
        <taxon>Araneae</taxon>
        <taxon>Araneomorphae</taxon>
        <taxon>Entelegynae</taxon>
        <taxon>Araneoidea</taxon>
        <taxon>Araneidae</taxon>
        <taxon>Caerostris</taxon>
    </lineage>
</organism>